<dbReference type="Pfam" id="PF16363">
    <property type="entry name" value="GDP_Man_Dehyd"/>
    <property type="match status" value="1"/>
</dbReference>
<dbReference type="Gene3D" id="3.90.25.10">
    <property type="entry name" value="UDP-galactose 4-epimerase, domain 1"/>
    <property type="match status" value="1"/>
</dbReference>
<organism evidence="2 3">
    <name type="scientific">Candidatus Aquirickettsiella gammari</name>
    <dbReference type="NCBI Taxonomy" id="2016198"/>
    <lineage>
        <taxon>Bacteria</taxon>
        <taxon>Pseudomonadati</taxon>
        <taxon>Pseudomonadota</taxon>
        <taxon>Gammaproteobacteria</taxon>
        <taxon>Legionellales</taxon>
        <taxon>Coxiellaceae</taxon>
        <taxon>Candidatus Aquirickettsiella</taxon>
    </lineage>
</organism>
<gene>
    <name evidence="2" type="primary">rfbG</name>
    <name evidence="2" type="ORF">CFE62_000950</name>
</gene>
<dbReference type="SUPFAM" id="SSF51735">
    <property type="entry name" value="NAD(P)-binding Rossmann-fold domains"/>
    <property type="match status" value="1"/>
</dbReference>
<protein>
    <submittedName>
        <fullName evidence="2">CDP-glucose 4,6-dehydratase</fullName>
        <ecNumber evidence="2">4.2.1.45</ecNumber>
    </submittedName>
</protein>
<dbReference type="PANTHER" id="PTHR43000">
    <property type="entry name" value="DTDP-D-GLUCOSE 4,6-DEHYDRATASE-RELATED"/>
    <property type="match status" value="1"/>
</dbReference>
<dbReference type="Proteomes" id="UP000226429">
    <property type="component" value="Unassembled WGS sequence"/>
</dbReference>
<accession>A0A370CKA0</accession>
<dbReference type="CDD" id="cd05252">
    <property type="entry name" value="CDP_GD_SDR_e"/>
    <property type="match status" value="1"/>
</dbReference>
<dbReference type="EMBL" id="NMOS02000002">
    <property type="protein sequence ID" value="RDH40960.1"/>
    <property type="molecule type" value="Genomic_DNA"/>
</dbReference>
<evidence type="ECO:0000259" key="1">
    <source>
        <dbReference type="Pfam" id="PF16363"/>
    </source>
</evidence>
<dbReference type="GO" id="GO:0047733">
    <property type="term" value="F:CDP-glucose 4,6-dehydratase activity"/>
    <property type="evidence" value="ECO:0007669"/>
    <property type="project" value="UniProtKB-EC"/>
</dbReference>
<keyword evidence="3" id="KW-1185">Reference proteome</keyword>
<evidence type="ECO:0000313" key="3">
    <source>
        <dbReference type="Proteomes" id="UP000226429"/>
    </source>
</evidence>
<reference evidence="2 3" key="1">
    <citation type="journal article" date="2017" name="Int. J. Syst. Evol. Microbiol.">
        <title>Aquarickettsiella crustaci n. gen. n. sp. (Gammaproteobacteria: Legionellales: Coxiellaceae); a bacterial pathogen of the freshwater crustacean: Gammarus fossarum (Malacostraca: Amphipoda).</title>
        <authorList>
            <person name="Bojko J."/>
            <person name="Dunn A.M."/>
            <person name="Stebbing P.D."/>
            <person name="Van Aerle R."/>
            <person name="Bacela-Spychalska K."/>
            <person name="Bean T.P."/>
            <person name="Stentiford G.D."/>
        </authorList>
    </citation>
    <scope>NUCLEOTIDE SEQUENCE [LARGE SCALE GENOMIC DNA]</scope>
    <source>
        <strain evidence="2">RA15029</strain>
    </source>
</reference>
<dbReference type="AlphaFoldDB" id="A0A370CKA0"/>
<reference evidence="2 3" key="2">
    <citation type="journal article" date="2018" name="J. Invertebr. Pathol.">
        <title>'Candidatus Aquirickettsiella gammari' (Gammaproteobacteria: Legionellales: Coxiellaceae): A bacterial pathogen of the freshwater crustacean Gammarus fossarum (Malacostraca: Amphipoda).</title>
        <authorList>
            <person name="Bojko J."/>
            <person name="Dunn A.M."/>
            <person name="Stebbing P.D."/>
            <person name="van Aerle R."/>
            <person name="Bacela-Spychalska K."/>
            <person name="Bean T.P."/>
            <person name="Urrutia A."/>
            <person name="Stentiford G.D."/>
        </authorList>
    </citation>
    <scope>NUCLEOTIDE SEQUENCE [LARGE SCALE GENOMIC DNA]</scope>
    <source>
        <strain evidence="2">RA15029</strain>
    </source>
</reference>
<dbReference type="NCBIfam" id="TIGR02622">
    <property type="entry name" value="CDP_4_6_dhtase"/>
    <property type="match status" value="1"/>
</dbReference>
<keyword evidence="2" id="KW-0456">Lyase</keyword>
<proteinExistence type="predicted"/>
<dbReference type="InterPro" id="IPR016040">
    <property type="entry name" value="NAD(P)-bd_dom"/>
</dbReference>
<dbReference type="EC" id="4.2.1.45" evidence="2"/>
<feature type="domain" description="NAD(P)-binding" evidence="1">
    <location>
        <begin position="10"/>
        <end position="323"/>
    </location>
</feature>
<evidence type="ECO:0000313" key="2">
    <source>
        <dbReference type="EMBL" id="RDH40960.1"/>
    </source>
</evidence>
<sequence>MEFWQGKKVLITGHTGFKGSWLSLWLQSLGVELVGFSRAPPTQPNLFEITQLRKGMVSLLGDVCDFQALQTTLKKYQPEIIIHMAAQSLVRYSYVAPLETYTTNVMGTVNILEAARLSDSVKVLINVTSDKCYENKSLNRGYHENDRLGGYDPYSNSKACSELVTQSYRSAYFEKQEIGIATVRAGNVIGGGDWAKNRLVPDIINACIERKNILLRYPHALRPWQYVLEPLYGYMMLAQALYNSPSSGSYAESWNFGPDEENVKSVSWIADYILKIWNSSMGWILDEDQCPMEASILQLDCSKAKKYLGWRPIWNIDRGLKETVDWYLAYQERQDMRDITIHQISKYVDEISNLKLDNVTQGSYQ</sequence>
<name>A0A370CKA0_9COXI</name>
<dbReference type="InterPro" id="IPR013445">
    <property type="entry name" value="CDP_4_6_deHydtase"/>
</dbReference>
<comment type="caution">
    <text evidence="2">The sequence shown here is derived from an EMBL/GenBank/DDBJ whole genome shotgun (WGS) entry which is preliminary data.</text>
</comment>
<dbReference type="Gene3D" id="3.40.50.720">
    <property type="entry name" value="NAD(P)-binding Rossmann-like Domain"/>
    <property type="match status" value="1"/>
</dbReference>
<dbReference type="InterPro" id="IPR036291">
    <property type="entry name" value="NAD(P)-bd_dom_sf"/>
</dbReference>